<keyword evidence="1" id="KW-0472">Membrane</keyword>
<dbReference type="NCBIfam" id="TIGR01571">
    <property type="entry name" value="A_thal_Cys_rich"/>
    <property type="match status" value="1"/>
</dbReference>
<keyword evidence="3" id="KW-1185">Reference proteome</keyword>
<name>A0AAD9GCD0_9STRA</name>
<dbReference type="InterPro" id="IPR026898">
    <property type="entry name" value="PrsW"/>
</dbReference>
<feature type="transmembrane region" description="Helical" evidence="1">
    <location>
        <begin position="374"/>
        <end position="395"/>
    </location>
</feature>
<keyword evidence="1" id="KW-1133">Transmembrane helix</keyword>
<feature type="transmembrane region" description="Helical" evidence="1">
    <location>
        <begin position="33"/>
        <end position="66"/>
    </location>
</feature>
<protein>
    <recommendedName>
        <fullName evidence="4">Transmembrane protein</fullName>
    </recommendedName>
</protein>
<feature type="transmembrane region" description="Helical" evidence="1">
    <location>
        <begin position="573"/>
        <end position="590"/>
    </location>
</feature>
<feature type="transmembrane region" description="Helical" evidence="1">
    <location>
        <begin position="247"/>
        <end position="267"/>
    </location>
</feature>
<feature type="transmembrane region" description="Helical" evidence="1">
    <location>
        <begin position="549"/>
        <end position="567"/>
    </location>
</feature>
<feature type="transmembrane region" description="Helical" evidence="1">
    <location>
        <begin position="86"/>
        <end position="115"/>
    </location>
</feature>
<evidence type="ECO:0008006" key="4">
    <source>
        <dbReference type="Google" id="ProtNLM"/>
    </source>
</evidence>
<organism evidence="2 3">
    <name type="scientific">Phytophthora citrophthora</name>
    <dbReference type="NCBI Taxonomy" id="4793"/>
    <lineage>
        <taxon>Eukaryota</taxon>
        <taxon>Sar</taxon>
        <taxon>Stramenopiles</taxon>
        <taxon>Oomycota</taxon>
        <taxon>Peronosporomycetes</taxon>
        <taxon>Peronosporales</taxon>
        <taxon>Peronosporaceae</taxon>
        <taxon>Phytophthora</taxon>
    </lineage>
</organism>
<dbReference type="EMBL" id="JASMQC010000022">
    <property type="protein sequence ID" value="KAK1935772.1"/>
    <property type="molecule type" value="Genomic_DNA"/>
</dbReference>
<evidence type="ECO:0000313" key="3">
    <source>
        <dbReference type="Proteomes" id="UP001259832"/>
    </source>
</evidence>
<reference evidence="2" key="1">
    <citation type="submission" date="2023-08" db="EMBL/GenBank/DDBJ databases">
        <title>Reference Genome Resource for the Citrus Pathogen Phytophthora citrophthora.</title>
        <authorList>
            <person name="Moller H."/>
            <person name="Coetzee B."/>
            <person name="Rose L.J."/>
            <person name="Van Niekerk J.M."/>
        </authorList>
    </citation>
    <scope>NUCLEOTIDE SEQUENCE</scope>
    <source>
        <strain evidence="2">STE-U-9442</strain>
    </source>
</reference>
<dbReference type="AlphaFoldDB" id="A0AAD9GCD0"/>
<proteinExistence type="predicted"/>
<evidence type="ECO:0000313" key="2">
    <source>
        <dbReference type="EMBL" id="KAK1935772.1"/>
    </source>
</evidence>
<dbReference type="Pfam" id="PF13367">
    <property type="entry name" value="PrsW-protease"/>
    <property type="match status" value="1"/>
</dbReference>
<gene>
    <name evidence="2" type="ORF">P3T76_010467</name>
</gene>
<comment type="caution">
    <text evidence="2">The sequence shown here is derived from an EMBL/GenBank/DDBJ whole genome shotgun (WGS) entry which is preliminary data.</text>
</comment>
<dbReference type="Proteomes" id="UP001259832">
    <property type="component" value="Unassembled WGS sequence"/>
</dbReference>
<evidence type="ECO:0000256" key="1">
    <source>
        <dbReference type="SAM" id="Phobius"/>
    </source>
</evidence>
<accession>A0AAD9GCD0</accession>
<dbReference type="GO" id="GO:0008233">
    <property type="term" value="F:peptidase activity"/>
    <property type="evidence" value="ECO:0007669"/>
    <property type="project" value="InterPro"/>
</dbReference>
<dbReference type="InterPro" id="IPR006461">
    <property type="entry name" value="PLAC_motif_containing"/>
</dbReference>
<keyword evidence="1" id="KW-0812">Transmembrane</keyword>
<dbReference type="PANTHER" id="PTHR15907">
    <property type="entry name" value="DUF614 FAMILY PROTEIN-RELATED"/>
    <property type="match status" value="1"/>
</dbReference>
<dbReference type="Pfam" id="PF04749">
    <property type="entry name" value="PLAC8"/>
    <property type="match status" value="1"/>
</dbReference>
<feature type="transmembrane region" description="Helical" evidence="1">
    <location>
        <begin position="158"/>
        <end position="175"/>
    </location>
</feature>
<sequence>MNVPPSLHCRRVDAMPLLAMIQRYSRRQYVLSILGISLFLAIIGQIQVIPVLLVLLIPVFLFFWWVFRQQQHHGVTDREIDQLFRTFLGGAFIIPVLALVAQLTLGPLLAVLCFFDQRDSIQSQLRKYFHTTGDNKSASAHGVKLGEILMSLKLDKTIGYFLFLFGLAFIVAALVEEFTKYWVVQGSCCCGRSSGGSCIRSSLCCCKDKSGSVPAFSALKQRQQQHGALRGRMCHPSRLLFYHRPHANHAFVVFLAVVAGALGFSVMENTAYSLLARTFRDKMETALLRSVSSAPLHCICGGITGVRMAERLLAHRQGGSEQRGTNAAKTDLGRWRTKLTVIFPAVLIHGTFDFQLFLLMALVTKKMEDSHRTFYHIVLPTVLSLIVLVGSFVYLRRKLHAMENRMNETRYMHVAVDLESGQRLGALNGGFGDEMDFFGNDNDDDSDPEDEFVTKESGNRKVRSVFDILQSLSAIMQFEPPTKENDVTVNIADGDNSNQGADSNGIVTGRWKTGLFGFTDSMVPNGVMSCCCPGIAVAQISARLGLMPFYHVLGIFGGLYLLALISVATHSGFFDFLFWLCSVISALCLMRMRWRIRTLFSIPGSHAEDAAFSFCCGCCSIAQMASHVESYEPGTFTFAPRATLQGYSFN</sequence>
<feature type="transmembrane region" description="Helical" evidence="1">
    <location>
        <begin position="339"/>
        <end position="362"/>
    </location>
</feature>